<sequence>MKQAFLAWSATRVVCESRLSTTGGWFPHVMQCIDDYLTAGLSHEVLIAACETGASEHRLEDILRKTAPDWKEAVKAAVRGGHMHVLHWMTEREDGRGPWKADFDNMLEVAASHGHLDVVKWLFERGMEWHALLSTGKCTKGTIEQYWLYDHCTTDALNLAAEHGHLEVVKWIYGARMDSCIRKCSPMSKAVENGHLAIAQWLHTATSEECSPHAMDTAAKNGHLEVLQWLDANHLFRCTKPAMVLAAENGHLEVVKWLHQVHHECCSSGALRRAANSGDLVELVEWIYANVHMNCHHTDPYMYLDTTIAASRGCLDVLKWTHEHFPGSFRSDAMDAAASNGHMDVITWLFENRREGCTASAAFGAARNGHMDVLKWLYTHYPKTFVVDFSDVINRAAGNGHLEVVRWLHETRPDRVSTHALHFAAAEGHLDTFLYLLDHLNEGSSGDVHRDARGIKLLYHFNLDDSGDRRCNRATGDQLKMLQAIFEQRPAFVRDWLQYLVHLACSKGNVAILDWVSQFGIELNSTKPIRDAASRGDVKMLQWFLENGFEFTDPNLLRKAVLTGQLEAVHWLTKHGHDVNSVKLTTVGYNMPILRWLAENGPPIDLSTATKLVLEKHHVEIAWWVSEDNRRHLVLEALHKNDRKVAWWILAHTQFQDESALRSIRDAIRCCPKDTQKWLKKSLSEVEACRWYFAMATKRPNEESGETGLPSTRRRRHA</sequence>
<dbReference type="Proteomes" id="UP000441208">
    <property type="component" value="Unassembled WGS sequence"/>
</dbReference>
<evidence type="ECO:0000313" key="1">
    <source>
        <dbReference type="EMBL" id="KAE9116555.1"/>
    </source>
</evidence>
<dbReference type="Pfam" id="PF13637">
    <property type="entry name" value="Ank_4"/>
    <property type="match status" value="1"/>
</dbReference>
<dbReference type="InterPro" id="IPR002110">
    <property type="entry name" value="Ankyrin_rpt"/>
</dbReference>
<dbReference type="Gene3D" id="1.25.40.20">
    <property type="entry name" value="Ankyrin repeat-containing domain"/>
    <property type="match status" value="2"/>
</dbReference>
<gene>
    <name evidence="1" type="ORF">PF007_g9628</name>
</gene>
<dbReference type="InterPro" id="IPR036770">
    <property type="entry name" value="Ankyrin_rpt-contain_sf"/>
</dbReference>
<protein>
    <submittedName>
        <fullName evidence="1">Uncharacterized protein</fullName>
    </submittedName>
</protein>
<dbReference type="SUPFAM" id="SSF48403">
    <property type="entry name" value="Ankyrin repeat"/>
    <property type="match status" value="1"/>
</dbReference>
<name>A0A6A3SHD1_9STRA</name>
<dbReference type="SMART" id="SM00248">
    <property type="entry name" value="ANK"/>
    <property type="match status" value="8"/>
</dbReference>
<dbReference type="EMBL" id="QXFZ01000436">
    <property type="protein sequence ID" value="KAE9116555.1"/>
    <property type="molecule type" value="Genomic_DNA"/>
</dbReference>
<comment type="caution">
    <text evidence="1">The sequence shown here is derived from an EMBL/GenBank/DDBJ whole genome shotgun (WGS) entry which is preliminary data.</text>
</comment>
<dbReference type="AlphaFoldDB" id="A0A6A3SHD1"/>
<organism evidence="1 2">
    <name type="scientific">Phytophthora fragariae</name>
    <dbReference type="NCBI Taxonomy" id="53985"/>
    <lineage>
        <taxon>Eukaryota</taxon>
        <taxon>Sar</taxon>
        <taxon>Stramenopiles</taxon>
        <taxon>Oomycota</taxon>
        <taxon>Peronosporomycetes</taxon>
        <taxon>Peronosporales</taxon>
        <taxon>Peronosporaceae</taxon>
        <taxon>Phytophthora</taxon>
    </lineage>
</organism>
<proteinExistence type="predicted"/>
<reference evidence="1 2" key="1">
    <citation type="submission" date="2018-08" db="EMBL/GenBank/DDBJ databases">
        <title>Genomic investigation of the strawberry pathogen Phytophthora fragariae indicates pathogenicity is determined by transcriptional variation in three key races.</title>
        <authorList>
            <person name="Adams T.M."/>
            <person name="Armitage A.D."/>
            <person name="Sobczyk M.K."/>
            <person name="Bates H.J."/>
            <person name="Dunwell J.M."/>
            <person name="Nellist C.F."/>
            <person name="Harrison R.J."/>
        </authorList>
    </citation>
    <scope>NUCLEOTIDE SEQUENCE [LARGE SCALE GENOMIC DNA]</scope>
    <source>
        <strain evidence="1 2">NOV-71</strain>
    </source>
</reference>
<dbReference type="InterPro" id="IPR052050">
    <property type="entry name" value="SecEffector_AnkRepeat"/>
</dbReference>
<dbReference type="SUPFAM" id="SSF140860">
    <property type="entry name" value="Pseudo ankyrin repeat-like"/>
    <property type="match status" value="2"/>
</dbReference>
<dbReference type="PANTHER" id="PTHR46586">
    <property type="entry name" value="ANKYRIN REPEAT-CONTAINING PROTEIN"/>
    <property type="match status" value="1"/>
</dbReference>
<dbReference type="PANTHER" id="PTHR46586:SF3">
    <property type="entry name" value="ANKYRIN REPEAT-CONTAINING PROTEIN"/>
    <property type="match status" value="1"/>
</dbReference>
<accession>A0A6A3SHD1</accession>
<dbReference type="Pfam" id="PF12796">
    <property type="entry name" value="Ank_2"/>
    <property type="match status" value="2"/>
</dbReference>
<evidence type="ECO:0000313" key="2">
    <source>
        <dbReference type="Proteomes" id="UP000441208"/>
    </source>
</evidence>